<dbReference type="InterPro" id="IPR027417">
    <property type="entry name" value="P-loop_NTPase"/>
</dbReference>
<keyword evidence="4" id="KW-0547">Nucleotide-binding</keyword>
<dbReference type="GO" id="GO:0009432">
    <property type="term" value="P:SOS response"/>
    <property type="evidence" value="ECO:0007669"/>
    <property type="project" value="UniProtKB-ARBA"/>
</dbReference>
<evidence type="ECO:0000256" key="8">
    <source>
        <dbReference type="ARBA" id="ARBA00033408"/>
    </source>
</evidence>
<dbReference type="Gene3D" id="3.40.50.300">
    <property type="entry name" value="P-loop containing nucleotide triphosphate hydrolases"/>
    <property type="match status" value="2"/>
</dbReference>
<protein>
    <recommendedName>
        <fullName evidence="3 9">DNA repair protein RecN</fullName>
    </recommendedName>
    <alternativeName>
        <fullName evidence="8 9">Recombination protein N</fullName>
    </alternativeName>
</protein>
<evidence type="ECO:0000256" key="3">
    <source>
        <dbReference type="ARBA" id="ARBA00021315"/>
    </source>
</evidence>
<feature type="coiled-coil region" evidence="10">
    <location>
        <begin position="156"/>
        <end position="223"/>
    </location>
</feature>
<name>A0A3N2DFZ7_9GAMM</name>
<dbReference type="GO" id="GO:0006281">
    <property type="term" value="P:DNA repair"/>
    <property type="evidence" value="ECO:0007669"/>
    <property type="project" value="UniProtKB-KW"/>
</dbReference>
<evidence type="ECO:0000256" key="9">
    <source>
        <dbReference type="PIRNR" id="PIRNR003128"/>
    </source>
</evidence>
<evidence type="ECO:0000256" key="1">
    <source>
        <dbReference type="ARBA" id="ARBA00003618"/>
    </source>
</evidence>
<comment type="similarity">
    <text evidence="2 9">Belongs to the RecN family.</text>
</comment>
<dbReference type="GO" id="GO:0006310">
    <property type="term" value="P:DNA recombination"/>
    <property type="evidence" value="ECO:0007669"/>
    <property type="project" value="InterPro"/>
</dbReference>
<evidence type="ECO:0000256" key="4">
    <source>
        <dbReference type="ARBA" id="ARBA00022741"/>
    </source>
</evidence>
<dbReference type="OrthoDB" id="9806954at2"/>
<dbReference type="Proteomes" id="UP000275394">
    <property type="component" value="Unassembled WGS sequence"/>
</dbReference>
<dbReference type="CDD" id="cd03241">
    <property type="entry name" value="ABC_RecN"/>
    <property type="match status" value="2"/>
</dbReference>
<dbReference type="EMBL" id="RKHR01000007">
    <property type="protein sequence ID" value="ROR98659.1"/>
    <property type="molecule type" value="Genomic_DNA"/>
</dbReference>
<feature type="domain" description="RecF/RecN/SMC N-terminal" evidence="11">
    <location>
        <begin position="1"/>
        <end position="505"/>
    </location>
</feature>
<dbReference type="InterPro" id="IPR003395">
    <property type="entry name" value="RecF/RecN/SMC_N"/>
</dbReference>
<evidence type="ECO:0000313" key="13">
    <source>
        <dbReference type="Proteomes" id="UP000275394"/>
    </source>
</evidence>
<comment type="caution">
    <text evidence="12">The sequence shown here is derived from an EMBL/GenBank/DDBJ whole genome shotgun (WGS) entry which is preliminary data.</text>
</comment>
<evidence type="ECO:0000313" key="12">
    <source>
        <dbReference type="EMBL" id="ROR98659.1"/>
    </source>
</evidence>
<dbReference type="AlphaFoldDB" id="A0A3N2DFZ7"/>
<proteinExistence type="inferred from homology"/>
<dbReference type="FunFam" id="3.40.50.300:FF:000319">
    <property type="entry name" value="DNA repair protein RecN"/>
    <property type="match status" value="1"/>
</dbReference>
<dbReference type="NCBIfam" id="NF008121">
    <property type="entry name" value="PRK10869.1"/>
    <property type="match status" value="1"/>
</dbReference>
<dbReference type="PIRSF" id="PIRSF003128">
    <property type="entry name" value="RecN"/>
    <property type="match status" value="1"/>
</dbReference>
<dbReference type="GO" id="GO:0005524">
    <property type="term" value="F:ATP binding"/>
    <property type="evidence" value="ECO:0007669"/>
    <property type="project" value="UniProtKB-KW"/>
</dbReference>
<dbReference type="PANTHER" id="PTHR11059:SF0">
    <property type="entry name" value="DNA REPAIR PROTEIN RECN"/>
    <property type="match status" value="1"/>
</dbReference>
<dbReference type="Pfam" id="PF02463">
    <property type="entry name" value="SMC_N"/>
    <property type="match status" value="1"/>
</dbReference>
<dbReference type="SUPFAM" id="SSF52540">
    <property type="entry name" value="P-loop containing nucleoside triphosphate hydrolases"/>
    <property type="match status" value="2"/>
</dbReference>
<evidence type="ECO:0000256" key="5">
    <source>
        <dbReference type="ARBA" id="ARBA00022763"/>
    </source>
</evidence>
<accession>A0A3N2DFZ7</accession>
<evidence type="ECO:0000256" key="2">
    <source>
        <dbReference type="ARBA" id="ARBA00009441"/>
    </source>
</evidence>
<evidence type="ECO:0000256" key="7">
    <source>
        <dbReference type="ARBA" id="ARBA00023204"/>
    </source>
</evidence>
<keyword evidence="10" id="KW-0175">Coiled coil</keyword>
<keyword evidence="5 9" id="KW-0227">DNA damage</keyword>
<dbReference type="PANTHER" id="PTHR11059">
    <property type="entry name" value="DNA REPAIR PROTEIN RECN"/>
    <property type="match status" value="1"/>
</dbReference>
<dbReference type="GO" id="GO:0043590">
    <property type="term" value="C:bacterial nucleoid"/>
    <property type="evidence" value="ECO:0007669"/>
    <property type="project" value="TreeGrafter"/>
</dbReference>
<keyword evidence="6" id="KW-0067">ATP-binding</keyword>
<gene>
    <name evidence="12" type="ORF">EDC56_3391</name>
</gene>
<keyword evidence="7 9" id="KW-0234">DNA repair</keyword>
<dbReference type="NCBIfam" id="TIGR00634">
    <property type="entry name" value="recN"/>
    <property type="match status" value="1"/>
</dbReference>
<reference evidence="12 13" key="1">
    <citation type="submission" date="2018-11" db="EMBL/GenBank/DDBJ databases">
        <title>Genomic Encyclopedia of Type Strains, Phase IV (KMG-IV): sequencing the most valuable type-strain genomes for metagenomic binning, comparative biology and taxonomic classification.</title>
        <authorList>
            <person name="Goeker M."/>
        </authorList>
    </citation>
    <scope>NUCLEOTIDE SEQUENCE [LARGE SCALE GENOMIC DNA]</scope>
    <source>
        <strain evidence="12 13">DSM 100316</strain>
    </source>
</reference>
<sequence>MLTQLCIDNFALAQSLELDFSGGMTAITGETGAGKSLTLEALATITGGRADVNMIRNGSEQAELHARFDLSDSPQARQWLQQQAIGGDDECLLRRIISRSGRTKAYINGKPVSVKQLKELGEQLLDIHSQNQHYSLLKRDTQRELLDNFAAQQPLLLQLQGAYQQLQEAQQQLQLRHDNAGEQSAREQLLRYQSAELNQLALEEDELEALESEQSQLANAEETLTACYHSQQLCDSGDNSLLNQLHQASSSLLAVTGEDEQLGEAIELLSNAQILVSEASSAIASHIERQPLDPARLQWVEERLSLIYQTARKHRIQPQQLPALALELNAELELLDSDDNQLEQLEQQIATLQKSYDKLATKISRQRRSAGKKLQQLANQQLAALSMEHCKINFAFTPCDRGPAGKEIVELLVSTNPGQEPQLISKVASGGELSRISLAISVVSSHQQAAGTRIFDEVDVGIGGGVAEIVGRLLRELGQHSQVLCITHLPQVASQAHQHLQASKSTDGDGAKTAIHNLADTQRVDEIARMLGGIVITPQSRAHAQEMLRLEQA</sequence>
<evidence type="ECO:0000259" key="11">
    <source>
        <dbReference type="Pfam" id="PF02463"/>
    </source>
</evidence>
<keyword evidence="13" id="KW-1185">Reference proteome</keyword>
<dbReference type="RefSeq" id="WP_123713729.1">
    <property type="nucleotide sequence ID" value="NZ_RKHR01000007.1"/>
</dbReference>
<feature type="coiled-coil region" evidence="10">
    <location>
        <begin position="328"/>
        <end position="362"/>
    </location>
</feature>
<dbReference type="InterPro" id="IPR004604">
    <property type="entry name" value="DNA_recomb/repair_RecN"/>
</dbReference>
<comment type="function">
    <text evidence="1 9">May be involved in recombinational repair of damaged DNA.</text>
</comment>
<evidence type="ECO:0000256" key="6">
    <source>
        <dbReference type="ARBA" id="ARBA00022840"/>
    </source>
</evidence>
<dbReference type="FunFam" id="3.40.50.300:FF:000356">
    <property type="entry name" value="DNA repair protein RecN"/>
    <property type="match status" value="1"/>
</dbReference>
<evidence type="ECO:0000256" key="10">
    <source>
        <dbReference type="SAM" id="Coils"/>
    </source>
</evidence>
<organism evidence="12 13">
    <name type="scientific">Sinobacterium caligoides</name>
    <dbReference type="NCBI Taxonomy" id="933926"/>
    <lineage>
        <taxon>Bacteria</taxon>
        <taxon>Pseudomonadati</taxon>
        <taxon>Pseudomonadota</taxon>
        <taxon>Gammaproteobacteria</taxon>
        <taxon>Cellvibrionales</taxon>
        <taxon>Spongiibacteraceae</taxon>
        <taxon>Sinobacterium</taxon>
    </lineage>
</organism>